<keyword evidence="3 7" id="KW-0808">Transferase</keyword>
<dbReference type="InterPro" id="IPR002052">
    <property type="entry name" value="DNA_methylase_N6_adenine_CS"/>
</dbReference>
<dbReference type="RefSeq" id="WP_126353367.1">
    <property type="nucleotide sequence ID" value="NZ_CP086380.1"/>
</dbReference>
<protein>
    <recommendedName>
        <fullName evidence="4">Methyltransferase</fullName>
        <ecNumber evidence="4">2.1.1.-</ecNumber>
    </recommendedName>
</protein>
<dbReference type="InterPro" id="IPR029063">
    <property type="entry name" value="SAM-dependent_MTases_sf"/>
</dbReference>
<dbReference type="PRINTS" id="PR00508">
    <property type="entry name" value="S21N4MTFRASE"/>
</dbReference>
<organism evidence="6">
    <name type="scientific">Deinococcus radiophilus</name>
    <dbReference type="NCBI Taxonomy" id="32062"/>
    <lineage>
        <taxon>Bacteria</taxon>
        <taxon>Thermotogati</taxon>
        <taxon>Deinococcota</taxon>
        <taxon>Deinococci</taxon>
        <taxon>Deinococcales</taxon>
        <taxon>Deinococcaceae</taxon>
        <taxon>Deinococcus</taxon>
    </lineage>
</organism>
<comment type="similarity">
    <text evidence="1 4">Belongs to the N(4)/N(6)-methyltransferase family.</text>
</comment>
<dbReference type="GO" id="GO:0032259">
    <property type="term" value="P:methylation"/>
    <property type="evidence" value="ECO:0007669"/>
    <property type="project" value="UniProtKB-KW"/>
</dbReference>
<evidence type="ECO:0000256" key="4">
    <source>
        <dbReference type="RuleBase" id="RU362026"/>
    </source>
</evidence>
<dbReference type="Gene3D" id="3.40.50.150">
    <property type="entry name" value="Vaccinia Virus protein VP39"/>
    <property type="match status" value="1"/>
</dbReference>
<evidence type="ECO:0000256" key="1">
    <source>
        <dbReference type="ARBA" id="ARBA00006594"/>
    </source>
</evidence>
<evidence type="ECO:0000256" key="2">
    <source>
        <dbReference type="ARBA" id="ARBA00022603"/>
    </source>
</evidence>
<dbReference type="PANTHER" id="PTHR13370">
    <property type="entry name" value="RNA METHYLASE-RELATED"/>
    <property type="match status" value="1"/>
</dbReference>
<dbReference type="GO" id="GO:0008170">
    <property type="term" value="F:N-methyltransferase activity"/>
    <property type="evidence" value="ECO:0007669"/>
    <property type="project" value="InterPro"/>
</dbReference>
<keyword evidence="2 7" id="KW-0489">Methyltransferase</keyword>
<dbReference type="GO" id="GO:0003677">
    <property type="term" value="F:DNA binding"/>
    <property type="evidence" value="ECO:0007669"/>
    <property type="project" value="InterPro"/>
</dbReference>
<evidence type="ECO:0000313" key="7">
    <source>
        <dbReference type="EMBL" id="RTR22848.1"/>
    </source>
</evidence>
<evidence type="ECO:0000313" key="8">
    <source>
        <dbReference type="Proteomes" id="UP000277766"/>
    </source>
</evidence>
<reference evidence="7 8" key="2">
    <citation type="submission" date="2018-12" db="EMBL/GenBank/DDBJ databases">
        <title>Deinococcus radiophilus ATCC 27603 genome sequencing and assembly.</title>
        <authorList>
            <person name="Maclea K.S."/>
            <person name="Maynard C.R."/>
        </authorList>
    </citation>
    <scope>NUCLEOTIDE SEQUENCE [LARGE SCALE GENOMIC DNA]</scope>
    <source>
        <strain evidence="7 8">ATCC 27603</strain>
    </source>
</reference>
<evidence type="ECO:0000259" key="5">
    <source>
        <dbReference type="Pfam" id="PF01555"/>
    </source>
</evidence>
<dbReference type="PROSITE" id="PS00092">
    <property type="entry name" value="N6_MTASE"/>
    <property type="match status" value="1"/>
</dbReference>
<dbReference type="InterPro" id="IPR001091">
    <property type="entry name" value="RM_Methyltransferase"/>
</dbReference>
<gene>
    <name evidence="6" type="primary">draIM</name>
    <name evidence="7" type="ORF">EJ104_12680</name>
</gene>
<evidence type="ECO:0000256" key="3">
    <source>
        <dbReference type="ARBA" id="ARBA00022679"/>
    </source>
</evidence>
<evidence type="ECO:0000313" key="6">
    <source>
        <dbReference type="EMBL" id="ADZ31432.1"/>
    </source>
</evidence>
<feature type="domain" description="DNA methylase N-4/N-6" evidence="5">
    <location>
        <begin position="60"/>
        <end position="282"/>
    </location>
</feature>
<proteinExistence type="inferred from homology"/>
<sequence length="328" mass="37714">MTEKVRAPRNQTLDISGLDSEFLRRNSITLSCPTSPDVLRNKIINQDLFDCLDNLPDAFVDLMIIDPPYNLDKVYAGKKFSQTDDETYKEWVDSWLSRLIRLLKPDATVYICCDWQSSNVIHSVASKYLKIRSRITWEREKGRGSKDNWKNCSEDIWYCTVGKKYFFDVEAVKLMKRVIAPYRDGDGKPKDWSEKAEGKYRLTHPSNLWTDISIPFWSMPENTDHPTQKPEKLIAKLIVSSSKKGDMIFDPFMGSGTSCVTAKKLGRNYLGIEISEEYCKMAAARLIRAEDDKRIQGYSDGVFWERNSGAEQKNLNSKDKTEKRGGVV</sequence>
<dbReference type="GO" id="GO:0005737">
    <property type="term" value="C:cytoplasm"/>
    <property type="evidence" value="ECO:0007669"/>
    <property type="project" value="TreeGrafter"/>
</dbReference>
<dbReference type="EMBL" id="RXPE01000043">
    <property type="protein sequence ID" value="RTR22848.1"/>
    <property type="molecule type" value="Genomic_DNA"/>
</dbReference>
<dbReference type="InterPro" id="IPR002941">
    <property type="entry name" value="DNA_methylase_N4/N6"/>
</dbReference>
<dbReference type="SUPFAM" id="SSF53335">
    <property type="entry name" value="S-adenosyl-L-methionine-dependent methyltransferases"/>
    <property type="match status" value="1"/>
</dbReference>
<dbReference type="EC" id="2.1.1.-" evidence="4"/>
<keyword evidence="8" id="KW-1185">Reference proteome</keyword>
<dbReference type="Pfam" id="PF01555">
    <property type="entry name" value="N6_N4_Mtase"/>
    <property type="match status" value="1"/>
</dbReference>
<dbReference type="Proteomes" id="UP000277766">
    <property type="component" value="Unassembled WGS sequence"/>
</dbReference>
<accession>F1KM57</accession>
<dbReference type="PANTHER" id="PTHR13370:SF3">
    <property type="entry name" value="TRNA (GUANINE(10)-N2)-METHYLTRANSFERASE HOMOLOG"/>
    <property type="match status" value="1"/>
</dbReference>
<dbReference type="AlphaFoldDB" id="F1KM57"/>
<dbReference type="EMBL" id="JF432063">
    <property type="protein sequence ID" value="ADZ31432.1"/>
    <property type="molecule type" value="Genomic_DNA"/>
</dbReference>
<name>F1KM57_9DEIO</name>
<dbReference type="OrthoDB" id="74246at2"/>
<reference evidence="6" key="1">
    <citation type="submission" date="2011-02" db="EMBL/GenBank/DDBJ databases">
        <title>DraI RM system.</title>
        <authorList>
            <person name="Benner J.S."/>
        </authorList>
    </citation>
    <scope>NUCLEOTIDE SEQUENCE</scope>
    <source>
        <strain evidence="6">ATCC 27603</strain>
    </source>
</reference>